<dbReference type="NCBIfam" id="NF006767">
    <property type="entry name" value="PRK09289.1"/>
    <property type="match status" value="1"/>
</dbReference>
<keyword evidence="13" id="KW-1185">Reference proteome</keyword>
<evidence type="ECO:0000256" key="6">
    <source>
        <dbReference type="ARBA" id="ARBA00022619"/>
    </source>
</evidence>
<dbReference type="GO" id="GO:0004746">
    <property type="term" value="F:riboflavin synthase activity"/>
    <property type="evidence" value="ECO:0007669"/>
    <property type="project" value="UniProtKB-EC"/>
</dbReference>
<organism evidence="12 13">
    <name type="scientific">Sporosarcina highlanderae</name>
    <dbReference type="NCBI Taxonomy" id="3035916"/>
    <lineage>
        <taxon>Bacteria</taxon>
        <taxon>Bacillati</taxon>
        <taxon>Bacillota</taxon>
        <taxon>Bacilli</taxon>
        <taxon>Bacillales</taxon>
        <taxon>Caryophanaceae</taxon>
        <taxon>Sporosarcina</taxon>
    </lineage>
</organism>
<keyword evidence="8" id="KW-0677">Repeat</keyword>
<evidence type="ECO:0000259" key="11">
    <source>
        <dbReference type="PROSITE" id="PS51177"/>
    </source>
</evidence>
<dbReference type="Pfam" id="PF00677">
    <property type="entry name" value="Lum_binding"/>
    <property type="match status" value="2"/>
</dbReference>
<evidence type="ECO:0000256" key="4">
    <source>
        <dbReference type="ARBA" id="ARBA00012827"/>
    </source>
</evidence>
<comment type="catalytic activity">
    <reaction evidence="1">
        <text>2 6,7-dimethyl-8-(1-D-ribityl)lumazine + H(+) = 5-amino-6-(D-ribitylamino)uracil + riboflavin</text>
        <dbReference type="Rhea" id="RHEA:20772"/>
        <dbReference type="ChEBI" id="CHEBI:15378"/>
        <dbReference type="ChEBI" id="CHEBI:15934"/>
        <dbReference type="ChEBI" id="CHEBI:57986"/>
        <dbReference type="ChEBI" id="CHEBI:58201"/>
        <dbReference type="EC" id="2.5.1.9"/>
    </reaction>
</comment>
<dbReference type="PANTHER" id="PTHR21098">
    <property type="entry name" value="RIBOFLAVIN SYNTHASE ALPHA CHAIN"/>
    <property type="match status" value="1"/>
</dbReference>
<proteinExistence type="predicted"/>
<comment type="pathway">
    <text evidence="3">Cofactor biosynthesis; riboflavin biosynthesis; riboflavin from 2-hydroxy-3-oxobutyl phosphate and 5-amino-6-(D-ribitylamino)uracil: step 2/2.</text>
</comment>
<dbReference type="PANTHER" id="PTHR21098:SF12">
    <property type="entry name" value="RIBOFLAVIN SYNTHASE"/>
    <property type="match status" value="1"/>
</dbReference>
<dbReference type="PIRSF" id="PIRSF000498">
    <property type="entry name" value="Riboflavin_syn_A"/>
    <property type="match status" value="1"/>
</dbReference>
<evidence type="ECO:0000256" key="7">
    <source>
        <dbReference type="ARBA" id="ARBA00022679"/>
    </source>
</evidence>
<sequence length="216" mass="23188">MFTGIVEEIGTVQAVKKGPTSMQLTVACSRVLTDVKKGDSISVNGVCLTVTDFSKGDFIADVMPETFKATTLFTLQAGNRVNLERAMAANGRFGGHFVTGHVDCIGEIIAVRPVANAIYFDIRMDSTFQTQLVPKGSITVDGTSLTVFAISKQGFTVSLIPVTQTDSILGNKRVGDYVNIECDILAKYMERIVSMKETEPSGGLTMATLAKNGFLD</sequence>
<dbReference type="NCBIfam" id="TIGR00187">
    <property type="entry name" value="ribE"/>
    <property type="match status" value="1"/>
</dbReference>
<gene>
    <name evidence="12" type="primary">ribE</name>
    <name evidence="12" type="ORF">P5G49_08890</name>
</gene>
<reference evidence="12" key="1">
    <citation type="submission" date="2023-03" db="EMBL/GenBank/DDBJ databases">
        <title>MT1 and MT2 Draft Genomes of Novel Species.</title>
        <authorList>
            <person name="Venkateswaran K."/>
        </authorList>
    </citation>
    <scope>NUCLEOTIDE SEQUENCE</scope>
    <source>
        <strain evidence="12">F6_3S_P_2</strain>
    </source>
</reference>
<protein>
    <recommendedName>
        <fullName evidence="5 9">Riboflavin synthase</fullName>
        <ecNumber evidence="4 9">2.5.1.9</ecNumber>
    </recommendedName>
</protein>
<evidence type="ECO:0000256" key="3">
    <source>
        <dbReference type="ARBA" id="ARBA00004887"/>
    </source>
</evidence>
<evidence type="ECO:0000313" key="13">
    <source>
        <dbReference type="Proteomes" id="UP001175097"/>
    </source>
</evidence>
<dbReference type="InterPro" id="IPR026017">
    <property type="entry name" value="Lumazine-bd_dom"/>
</dbReference>
<comment type="caution">
    <text evidence="12">The sequence shown here is derived from an EMBL/GenBank/DDBJ whole genome shotgun (WGS) entry which is preliminary data.</text>
</comment>
<evidence type="ECO:0000313" key="12">
    <source>
        <dbReference type="EMBL" id="MDN4607604.1"/>
    </source>
</evidence>
<evidence type="ECO:0000256" key="2">
    <source>
        <dbReference type="ARBA" id="ARBA00002803"/>
    </source>
</evidence>
<evidence type="ECO:0000256" key="10">
    <source>
        <dbReference type="PROSITE-ProRule" id="PRU00524"/>
    </source>
</evidence>
<feature type="repeat" description="Lumazine-binding" evidence="10">
    <location>
        <begin position="1"/>
        <end position="96"/>
    </location>
</feature>
<dbReference type="Proteomes" id="UP001175097">
    <property type="component" value="Unassembled WGS sequence"/>
</dbReference>
<dbReference type="CDD" id="cd00402">
    <property type="entry name" value="Riboflavin_synthase_like"/>
    <property type="match status" value="1"/>
</dbReference>
<feature type="domain" description="Lumazine-binding" evidence="11">
    <location>
        <begin position="97"/>
        <end position="193"/>
    </location>
</feature>
<dbReference type="SUPFAM" id="SSF63380">
    <property type="entry name" value="Riboflavin synthase domain-like"/>
    <property type="match status" value="2"/>
</dbReference>
<evidence type="ECO:0000256" key="5">
    <source>
        <dbReference type="ARBA" id="ARBA00013950"/>
    </source>
</evidence>
<keyword evidence="6" id="KW-0686">Riboflavin biosynthesis</keyword>
<feature type="repeat" description="Lumazine-binding" evidence="10">
    <location>
        <begin position="97"/>
        <end position="193"/>
    </location>
</feature>
<dbReference type="PROSITE" id="PS51177">
    <property type="entry name" value="LUMAZINE_BIND"/>
    <property type="match status" value="2"/>
</dbReference>
<dbReference type="Gene3D" id="2.40.30.20">
    <property type="match status" value="2"/>
</dbReference>
<accession>A0ABT8JTV2</accession>
<dbReference type="InterPro" id="IPR017938">
    <property type="entry name" value="Riboflavin_synthase-like_b-brl"/>
</dbReference>
<dbReference type="EC" id="2.5.1.9" evidence="4 9"/>
<dbReference type="InterPro" id="IPR023366">
    <property type="entry name" value="ATP_synth_asu-like_sf"/>
</dbReference>
<evidence type="ECO:0000256" key="9">
    <source>
        <dbReference type="NCBIfam" id="TIGR00187"/>
    </source>
</evidence>
<keyword evidence="7 12" id="KW-0808">Transferase</keyword>
<evidence type="ECO:0000256" key="8">
    <source>
        <dbReference type="ARBA" id="ARBA00022737"/>
    </source>
</evidence>
<dbReference type="InterPro" id="IPR001783">
    <property type="entry name" value="Lumazine-bd"/>
</dbReference>
<evidence type="ECO:0000256" key="1">
    <source>
        <dbReference type="ARBA" id="ARBA00000968"/>
    </source>
</evidence>
<feature type="domain" description="Lumazine-binding" evidence="11">
    <location>
        <begin position="1"/>
        <end position="96"/>
    </location>
</feature>
<name>A0ABT8JTV2_9BACL</name>
<comment type="function">
    <text evidence="2">Catalyzes the dismutation of two molecules of 6,7-dimethyl-8-ribityllumazine, resulting in the formation of riboflavin and 5-amino-6-(D-ribitylamino)uracil.</text>
</comment>
<dbReference type="EMBL" id="JAROCC010000006">
    <property type="protein sequence ID" value="MDN4607604.1"/>
    <property type="molecule type" value="Genomic_DNA"/>
</dbReference>
<dbReference type="RefSeq" id="WP_301243171.1">
    <property type="nucleotide sequence ID" value="NZ_JAROCC010000006.1"/>
</dbReference>